<gene>
    <name evidence="1" type="ORF">SAMN05216255_3980</name>
</gene>
<name>A0A239IS74_9PSED</name>
<dbReference type="EMBL" id="FZOG01000006">
    <property type="protein sequence ID" value="SNS95264.1"/>
    <property type="molecule type" value="Genomic_DNA"/>
</dbReference>
<reference evidence="2" key="1">
    <citation type="submission" date="2017-06" db="EMBL/GenBank/DDBJ databases">
        <authorList>
            <person name="Varghese N."/>
            <person name="Submissions S."/>
        </authorList>
    </citation>
    <scope>NUCLEOTIDE SEQUENCE [LARGE SCALE GENOMIC DNA]</scope>
    <source>
        <strain evidence="2">CIP 108523</strain>
    </source>
</reference>
<sequence>MALASKRVKSQVGGMASEFMATTSVSESVTTIRG</sequence>
<accession>A0A239IS74</accession>
<dbReference type="AlphaFoldDB" id="A0A239IS74"/>
<keyword evidence="2" id="KW-1185">Reference proteome</keyword>
<proteinExistence type="predicted"/>
<evidence type="ECO:0000313" key="2">
    <source>
        <dbReference type="Proteomes" id="UP000242915"/>
    </source>
</evidence>
<organism evidence="1 2">
    <name type="scientific">Pseudomonas segetis</name>
    <dbReference type="NCBI Taxonomy" id="298908"/>
    <lineage>
        <taxon>Bacteria</taxon>
        <taxon>Pseudomonadati</taxon>
        <taxon>Pseudomonadota</taxon>
        <taxon>Gammaproteobacteria</taxon>
        <taxon>Pseudomonadales</taxon>
        <taxon>Pseudomonadaceae</taxon>
        <taxon>Pseudomonas</taxon>
    </lineage>
</organism>
<dbReference type="Proteomes" id="UP000242915">
    <property type="component" value="Unassembled WGS sequence"/>
</dbReference>
<protein>
    <submittedName>
        <fullName evidence="1">Uncharacterized protein</fullName>
    </submittedName>
</protein>
<evidence type="ECO:0000313" key="1">
    <source>
        <dbReference type="EMBL" id="SNS95264.1"/>
    </source>
</evidence>